<dbReference type="InterPro" id="IPR029045">
    <property type="entry name" value="ClpP/crotonase-like_dom_sf"/>
</dbReference>
<dbReference type="PANTHER" id="PTHR43459:SF1">
    <property type="entry name" value="EG:BACN32G11.4 PROTEIN"/>
    <property type="match status" value="1"/>
</dbReference>
<accession>A0ABS1EZG7</accession>
<dbReference type="CDD" id="cd06558">
    <property type="entry name" value="crotonase-like"/>
    <property type="match status" value="1"/>
</dbReference>
<dbReference type="RefSeq" id="WP_200190742.1">
    <property type="nucleotide sequence ID" value="NZ_JAENHM010000013.1"/>
</dbReference>
<keyword evidence="3" id="KW-1185">Reference proteome</keyword>
<dbReference type="InterPro" id="IPR014748">
    <property type="entry name" value="Enoyl-CoA_hydra_C"/>
</dbReference>
<dbReference type="SUPFAM" id="SSF52096">
    <property type="entry name" value="ClpP/crotonase"/>
    <property type="match status" value="1"/>
</dbReference>
<evidence type="ECO:0000313" key="3">
    <source>
        <dbReference type="Proteomes" id="UP000652760"/>
    </source>
</evidence>
<dbReference type="InterPro" id="IPR001753">
    <property type="entry name" value="Enoyl-CoA_hydra/iso"/>
</dbReference>
<name>A0ABS1EZG7_9PROT</name>
<dbReference type="Proteomes" id="UP000652760">
    <property type="component" value="Unassembled WGS sequence"/>
</dbReference>
<dbReference type="Pfam" id="PF00378">
    <property type="entry name" value="ECH_1"/>
    <property type="match status" value="1"/>
</dbReference>
<sequence length="257" mass="27320">MNEILVSRSGPVTTVRLNRPERLNALTEPLKATLGDVFLDLAFDDDVRAVILTGSGRGFCASGDVNNLGHFTAFSTRERFRRLHRVIAAIANLEKPVVAAVRGPVAGVGFSMALASDLIVASETARFSMVFKNVGLAPDGGAVYFLCQALGLMKAKELVFTGRPLTAVEAQSLGIVSRVVPDAELESAADALAREMAAGPTMAFGLAKRMFKAMTVPTLEAFLDLEATTQGLAVLSDDHQEGVQAFLAKRPPDFAGR</sequence>
<evidence type="ECO:0000256" key="1">
    <source>
        <dbReference type="ARBA" id="ARBA00005254"/>
    </source>
</evidence>
<organism evidence="2 3">
    <name type="scientific">Azospirillum endophyticum</name>
    <dbReference type="NCBI Taxonomy" id="2800326"/>
    <lineage>
        <taxon>Bacteria</taxon>
        <taxon>Pseudomonadati</taxon>
        <taxon>Pseudomonadota</taxon>
        <taxon>Alphaproteobacteria</taxon>
        <taxon>Rhodospirillales</taxon>
        <taxon>Azospirillaceae</taxon>
        <taxon>Azospirillum</taxon>
    </lineage>
</organism>
<dbReference type="EMBL" id="JAENHM010000013">
    <property type="protein sequence ID" value="MBK1836545.1"/>
    <property type="molecule type" value="Genomic_DNA"/>
</dbReference>
<comment type="similarity">
    <text evidence="1">Belongs to the enoyl-CoA hydratase/isomerase family.</text>
</comment>
<dbReference type="Gene3D" id="3.90.226.10">
    <property type="entry name" value="2-enoyl-CoA Hydratase, Chain A, domain 1"/>
    <property type="match status" value="1"/>
</dbReference>
<reference evidence="3" key="1">
    <citation type="submission" date="2021-01" db="EMBL/GenBank/DDBJ databases">
        <title>Genome public.</title>
        <authorList>
            <person name="Liu C."/>
            <person name="Sun Q."/>
        </authorList>
    </citation>
    <scope>NUCLEOTIDE SEQUENCE [LARGE SCALE GENOMIC DNA]</scope>
    <source>
        <strain evidence="3">YIM B02556</strain>
    </source>
</reference>
<protein>
    <submittedName>
        <fullName evidence="2">Enoyl-CoA hydratase</fullName>
    </submittedName>
</protein>
<gene>
    <name evidence="2" type="ORF">JHL17_03900</name>
</gene>
<evidence type="ECO:0000313" key="2">
    <source>
        <dbReference type="EMBL" id="MBK1836545.1"/>
    </source>
</evidence>
<comment type="caution">
    <text evidence="2">The sequence shown here is derived from an EMBL/GenBank/DDBJ whole genome shotgun (WGS) entry which is preliminary data.</text>
</comment>
<proteinExistence type="inferred from homology"/>
<dbReference type="PANTHER" id="PTHR43459">
    <property type="entry name" value="ENOYL-COA HYDRATASE"/>
    <property type="match status" value="1"/>
</dbReference>
<dbReference type="Gene3D" id="1.10.12.10">
    <property type="entry name" value="Lyase 2-enoyl-coa Hydratase, Chain A, domain 2"/>
    <property type="match status" value="1"/>
</dbReference>